<dbReference type="AlphaFoldDB" id="R7TEY1"/>
<dbReference type="STRING" id="283909.R7TEY1"/>
<proteinExistence type="inferred from homology"/>
<evidence type="ECO:0000256" key="1">
    <source>
        <dbReference type="ARBA" id="ARBA00000548"/>
    </source>
</evidence>
<organism evidence="17">
    <name type="scientific">Capitella teleta</name>
    <name type="common">Polychaete worm</name>
    <dbReference type="NCBI Taxonomy" id="283909"/>
    <lineage>
        <taxon>Eukaryota</taxon>
        <taxon>Metazoa</taxon>
        <taxon>Spiralia</taxon>
        <taxon>Lophotrochozoa</taxon>
        <taxon>Annelida</taxon>
        <taxon>Polychaeta</taxon>
        <taxon>Sedentaria</taxon>
        <taxon>Scolecida</taxon>
        <taxon>Capitellidae</taxon>
        <taxon>Capitella</taxon>
    </lineage>
</organism>
<keyword evidence="19" id="KW-1185">Reference proteome</keyword>
<dbReference type="EMBL" id="AMQN01013517">
    <property type="status" value="NOT_ANNOTATED_CDS"/>
    <property type="molecule type" value="Genomic_DNA"/>
</dbReference>
<keyword evidence="10 13" id="KW-0119">Carbohydrate metabolism</keyword>
<dbReference type="InterPro" id="IPR013780">
    <property type="entry name" value="Glyco_hydro_b"/>
</dbReference>
<evidence type="ECO:0000313" key="17">
    <source>
        <dbReference type="EMBL" id="ELT92052.1"/>
    </source>
</evidence>
<feature type="domain" description="Glycosyl hydrolase family 13 catalytic" evidence="16">
    <location>
        <begin position="1"/>
        <end position="375"/>
    </location>
</feature>
<dbReference type="PANTHER" id="PTHR43447">
    <property type="entry name" value="ALPHA-AMYLASE"/>
    <property type="match status" value="1"/>
</dbReference>
<keyword evidence="9" id="KW-0868">Chloride</keyword>
<comment type="cofactor">
    <cofactor evidence="2">
        <name>Ca(2+)</name>
        <dbReference type="ChEBI" id="CHEBI:29108"/>
    </cofactor>
</comment>
<evidence type="ECO:0000256" key="9">
    <source>
        <dbReference type="ARBA" id="ARBA00023214"/>
    </source>
</evidence>
<evidence type="ECO:0000256" key="5">
    <source>
        <dbReference type="ARBA" id="ARBA00012595"/>
    </source>
</evidence>
<reference evidence="18" key="3">
    <citation type="submission" date="2015-06" db="UniProtKB">
        <authorList>
            <consortium name="EnsemblMetazoa"/>
        </authorList>
    </citation>
    <scope>IDENTIFICATION</scope>
</reference>
<dbReference type="GO" id="GO:0046872">
    <property type="term" value="F:metal ion binding"/>
    <property type="evidence" value="ECO:0007669"/>
    <property type="project" value="UniProtKB-KW"/>
</dbReference>
<feature type="domain" description="Alpha-amylase C-terminal" evidence="15">
    <location>
        <begin position="384"/>
        <end position="469"/>
    </location>
</feature>
<dbReference type="EnsemblMetazoa" id="CapteT181675">
    <property type="protein sequence ID" value="CapteP181675"/>
    <property type="gene ID" value="CapteG181675"/>
</dbReference>
<dbReference type="EC" id="3.2.1.1" evidence="5 13"/>
<evidence type="ECO:0000256" key="12">
    <source>
        <dbReference type="RuleBase" id="RU003615"/>
    </source>
</evidence>
<evidence type="ECO:0000256" key="2">
    <source>
        <dbReference type="ARBA" id="ARBA00001913"/>
    </source>
</evidence>
<feature type="region of interest" description="Disordered" evidence="14">
    <location>
        <begin position="472"/>
        <end position="500"/>
    </location>
</feature>
<dbReference type="Gene3D" id="2.60.40.1180">
    <property type="entry name" value="Golgi alpha-mannosidase II"/>
    <property type="match status" value="1"/>
</dbReference>
<evidence type="ECO:0000256" key="13">
    <source>
        <dbReference type="RuleBase" id="RU361134"/>
    </source>
</evidence>
<dbReference type="SMART" id="SM00642">
    <property type="entry name" value="Aamy"/>
    <property type="match status" value="1"/>
</dbReference>
<evidence type="ECO:0000313" key="19">
    <source>
        <dbReference type="Proteomes" id="UP000014760"/>
    </source>
</evidence>
<dbReference type="GO" id="GO:0005975">
    <property type="term" value="P:carbohydrate metabolic process"/>
    <property type="evidence" value="ECO:0007669"/>
    <property type="project" value="InterPro"/>
</dbReference>
<dbReference type="SMART" id="SM00632">
    <property type="entry name" value="Aamy_C"/>
    <property type="match status" value="1"/>
</dbReference>
<evidence type="ECO:0000256" key="6">
    <source>
        <dbReference type="ARBA" id="ARBA00022723"/>
    </source>
</evidence>
<reference evidence="17 19" key="2">
    <citation type="journal article" date="2013" name="Nature">
        <title>Insights into bilaterian evolution from three spiralian genomes.</title>
        <authorList>
            <person name="Simakov O."/>
            <person name="Marletaz F."/>
            <person name="Cho S.J."/>
            <person name="Edsinger-Gonzales E."/>
            <person name="Havlak P."/>
            <person name="Hellsten U."/>
            <person name="Kuo D.H."/>
            <person name="Larsson T."/>
            <person name="Lv J."/>
            <person name="Arendt D."/>
            <person name="Savage R."/>
            <person name="Osoegawa K."/>
            <person name="de Jong P."/>
            <person name="Grimwood J."/>
            <person name="Chapman J.A."/>
            <person name="Shapiro H."/>
            <person name="Aerts A."/>
            <person name="Otillar R.P."/>
            <person name="Terry A.Y."/>
            <person name="Boore J.L."/>
            <person name="Grigoriev I.V."/>
            <person name="Lindberg D.R."/>
            <person name="Seaver E.C."/>
            <person name="Weisblat D.A."/>
            <person name="Putnam N.H."/>
            <person name="Rokhsar D.S."/>
        </authorList>
    </citation>
    <scope>NUCLEOTIDE SEQUENCE</scope>
    <source>
        <strain evidence="17 19">I ESC-2004</strain>
    </source>
</reference>
<sequence length="689" mass="75961">MVHLFEWKWGDIAAECERFLGPRGFCGVQVSPPTDHIMSGSGGEPMRSWWERYQPISYRLESRSGTREEFIDMVQRCNDVGVRIYVDAIINHMCGMGRAGVGIGGGEYDSDEGYFPDVPYDMDNFNGCENCPDCCCVNDWTSHSIVRDCRLVGLIDLNPKIPDTLTKIVDYLNDVIDIGVAGFRVDAAKHMWPEDLESIQNNLNDLNTRWFPAGAKPFFGLEVIDYNQQGEVNVHMYSHLGLVTEFRFCTKVAEAVEYLGAIEGIYDPGWGMLAPEEAFVFVDNHDNQRGHGGGGETITHKDPRQYKMAQAIALGYTYGHPRIMSSYYFEDSEEGPPHEEDYTTKDVIINEDGTCGNGWVCEHRWPAIVGMAGFAKAAKGHDYINKLNNGNEMAWSRGDRAFIAITNNGGMSADINTGLPAGTYCDVITGCGTQDGCTGKYVDVDGSGSAHIVIDNDEEPMLAIHVESLSGNGECEGSPGATTTTTSEPPISTTRDPNGDHQRTVVYIYAETQPGEDVFIRGGVNHDQRPGCTETAETSACAIVVDHASLGSGSHYEKYDAWKSGDNFLDWYGAETNQGSWQSQPAEGTPTVWTTNEQGNDGYQPDNQWGPNYWKVDFDMDCNSAEEGWFEVKAYIANGAGWESDVNQRTCLGDIGGTAPYTSENHMGRCGHFNKFAFSDGECTIESLQ</sequence>
<comment type="similarity">
    <text evidence="4 12">Belongs to the glycosyl hydrolase 13 family.</text>
</comment>
<protein>
    <recommendedName>
        <fullName evidence="5 13">Alpha-amylase</fullName>
        <ecNumber evidence="5 13">3.2.1.1</ecNumber>
    </recommendedName>
</protein>
<dbReference type="SUPFAM" id="SSF51445">
    <property type="entry name" value="(Trans)glycosidases"/>
    <property type="match status" value="1"/>
</dbReference>
<reference evidence="19" key="1">
    <citation type="submission" date="2012-12" db="EMBL/GenBank/DDBJ databases">
        <authorList>
            <person name="Hellsten U."/>
            <person name="Grimwood J."/>
            <person name="Chapman J.A."/>
            <person name="Shapiro H."/>
            <person name="Aerts A."/>
            <person name="Otillar R.P."/>
            <person name="Terry A.Y."/>
            <person name="Boore J.L."/>
            <person name="Simakov O."/>
            <person name="Marletaz F."/>
            <person name="Cho S.-J."/>
            <person name="Edsinger-Gonzales E."/>
            <person name="Havlak P."/>
            <person name="Kuo D.-H."/>
            <person name="Larsson T."/>
            <person name="Lv J."/>
            <person name="Arendt D."/>
            <person name="Savage R."/>
            <person name="Osoegawa K."/>
            <person name="de Jong P."/>
            <person name="Lindberg D.R."/>
            <person name="Seaver E.C."/>
            <person name="Weisblat D.A."/>
            <person name="Putnam N.H."/>
            <person name="Grigoriev I.V."/>
            <person name="Rokhsar D.S."/>
        </authorList>
    </citation>
    <scope>NUCLEOTIDE SEQUENCE</scope>
    <source>
        <strain evidence="19">I ESC-2004</strain>
    </source>
</reference>
<gene>
    <name evidence="17" type="ORF">CAPTEDRAFT_181675</name>
</gene>
<feature type="compositionally biased region" description="Low complexity" evidence="14">
    <location>
        <begin position="478"/>
        <end position="494"/>
    </location>
</feature>
<dbReference type="EMBL" id="KB310276">
    <property type="protein sequence ID" value="ELT92052.1"/>
    <property type="molecule type" value="Genomic_DNA"/>
</dbReference>
<dbReference type="GO" id="GO:0004556">
    <property type="term" value="F:alpha-amylase activity"/>
    <property type="evidence" value="ECO:0007669"/>
    <property type="project" value="UniProtKB-UniRule"/>
</dbReference>
<comment type="cofactor">
    <cofactor evidence="3">
        <name>chloride</name>
        <dbReference type="ChEBI" id="CHEBI:17996"/>
    </cofactor>
</comment>
<dbReference type="FunCoup" id="R7TEY1">
    <property type="interactions" value="70"/>
</dbReference>
<dbReference type="Gene3D" id="3.20.20.80">
    <property type="entry name" value="Glycosidases"/>
    <property type="match status" value="1"/>
</dbReference>
<evidence type="ECO:0000256" key="14">
    <source>
        <dbReference type="SAM" id="MobiDB-lite"/>
    </source>
</evidence>
<evidence type="ECO:0000259" key="15">
    <source>
        <dbReference type="SMART" id="SM00632"/>
    </source>
</evidence>
<evidence type="ECO:0000256" key="3">
    <source>
        <dbReference type="ARBA" id="ARBA00001923"/>
    </source>
</evidence>
<dbReference type="OMA" id="WARTVIM"/>
<dbReference type="InterPro" id="IPR006047">
    <property type="entry name" value="GH13_cat_dom"/>
</dbReference>
<dbReference type="PRINTS" id="PR00110">
    <property type="entry name" value="ALPHAAMYLASE"/>
</dbReference>
<evidence type="ECO:0000256" key="4">
    <source>
        <dbReference type="ARBA" id="ARBA00008061"/>
    </source>
</evidence>
<comment type="catalytic activity">
    <reaction evidence="1 13">
        <text>Endohydrolysis of (1-&gt;4)-alpha-D-glucosidic linkages in polysaccharides containing three or more (1-&gt;4)-alpha-linked D-glucose units.</text>
        <dbReference type="EC" id="3.2.1.1"/>
    </reaction>
</comment>
<name>R7TEY1_CAPTE</name>
<dbReference type="InterPro" id="IPR017853">
    <property type="entry name" value="GH"/>
</dbReference>
<dbReference type="Proteomes" id="UP000014760">
    <property type="component" value="Unassembled WGS sequence"/>
</dbReference>
<dbReference type="Pfam" id="PF00128">
    <property type="entry name" value="Alpha-amylase"/>
    <property type="match status" value="1"/>
</dbReference>
<dbReference type="InterPro" id="IPR031319">
    <property type="entry name" value="A-amylase_C"/>
</dbReference>
<dbReference type="OrthoDB" id="550577at2759"/>
<dbReference type="InterPro" id="IPR006046">
    <property type="entry name" value="Alpha_amylase"/>
</dbReference>
<evidence type="ECO:0000259" key="16">
    <source>
        <dbReference type="SMART" id="SM00642"/>
    </source>
</evidence>
<keyword evidence="7 13" id="KW-0378">Hydrolase</keyword>
<evidence type="ECO:0000256" key="11">
    <source>
        <dbReference type="ARBA" id="ARBA00023295"/>
    </source>
</evidence>
<accession>R7TEY1</accession>
<keyword evidence="11 13" id="KW-0326">Glycosidase</keyword>
<evidence type="ECO:0000256" key="8">
    <source>
        <dbReference type="ARBA" id="ARBA00022837"/>
    </source>
</evidence>
<evidence type="ECO:0000256" key="7">
    <source>
        <dbReference type="ARBA" id="ARBA00022801"/>
    </source>
</evidence>
<dbReference type="SUPFAM" id="SSF51011">
    <property type="entry name" value="Glycosyl hydrolase domain"/>
    <property type="match status" value="1"/>
</dbReference>
<dbReference type="InterPro" id="IPR006048">
    <property type="entry name" value="A-amylase/branching_C"/>
</dbReference>
<evidence type="ECO:0000313" key="18">
    <source>
        <dbReference type="EnsemblMetazoa" id="CapteP181675"/>
    </source>
</evidence>
<dbReference type="Pfam" id="PF02806">
    <property type="entry name" value="Alpha-amylase_C"/>
    <property type="match status" value="1"/>
</dbReference>
<dbReference type="CDD" id="cd11317">
    <property type="entry name" value="AmyAc_bac_euk_AmyA"/>
    <property type="match status" value="1"/>
</dbReference>
<keyword evidence="6" id="KW-0479">Metal-binding</keyword>
<evidence type="ECO:0000256" key="10">
    <source>
        <dbReference type="ARBA" id="ARBA00023277"/>
    </source>
</evidence>
<dbReference type="HOGENOM" id="CLU_013336_3_0_1"/>
<keyword evidence="8" id="KW-0106">Calcium</keyword>